<dbReference type="EMBL" id="CP059732">
    <property type="protein sequence ID" value="QMW03992.1"/>
    <property type="molecule type" value="Genomic_DNA"/>
</dbReference>
<keyword evidence="2" id="KW-1185">Reference proteome</keyword>
<dbReference type="KEGG" id="sfol:H3H32_03275"/>
<sequence>MLLRRLIALLAYLLRSFLTGSPVNSTTHFITVTRRKTFAWVYAVALLLYAHAGQAQFEPVVQQNDVEIDSSRGYWQLTTQASTRSTMVQFFGPDHHLLYEEIMPEKWVKLSRRNQKQFDQLLAKLVANQLLTDRIKTEALPPTPTEPEQPRVSVKASTSSYANSTVNSYLVHAYINQTGKLYLIVDNPDRYRYMVKVIDQGGQSLYEEFTNHDRYRRRLDLSSLPNDAYQVVVQIDNKPFVYKLKRQTNRMAYSLQSPSALKPQPVVEPNRADNERLLMPVSIDL</sequence>
<accession>A0A7G5GYQ0</accession>
<dbReference type="RefSeq" id="WP_182461248.1">
    <property type="nucleotide sequence ID" value="NZ_CP059732.1"/>
</dbReference>
<protein>
    <submittedName>
        <fullName evidence="1">Uncharacterized protein</fullName>
    </submittedName>
</protein>
<evidence type="ECO:0000313" key="2">
    <source>
        <dbReference type="Proteomes" id="UP000515369"/>
    </source>
</evidence>
<organism evidence="1 2">
    <name type="scientific">Spirosoma foliorum</name>
    <dbReference type="NCBI Taxonomy" id="2710596"/>
    <lineage>
        <taxon>Bacteria</taxon>
        <taxon>Pseudomonadati</taxon>
        <taxon>Bacteroidota</taxon>
        <taxon>Cytophagia</taxon>
        <taxon>Cytophagales</taxon>
        <taxon>Cytophagaceae</taxon>
        <taxon>Spirosoma</taxon>
    </lineage>
</organism>
<reference evidence="1 2" key="1">
    <citation type="submission" date="2020-07" db="EMBL/GenBank/DDBJ databases">
        <title>Spirosoma foliorum sp. nov., isolated from the leaves on the Nejang mountain Korea, Republic of.</title>
        <authorList>
            <person name="Ho H."/>
            <person name="Lee Y.-J."/>
            <person name="Nurcahyanto D.-A."/>
            <person name="Kim S.-G."/>
        </authorList>
    </citation>
    <scope>NUCLEOTIDE SEQUENCE [LARGE SCALE GENOMIC DNA]</scope>
    <source>
        <strain evidence="1 2">PL0136</strain>
    </source>
</reference>
<dbReference type="AlphaFoldDB" id="A0A7G5GYQ0"/>
<gene>
    <name evidence="1" type="ORF">H3H32_03275</name>
</gene>
<dbReference type="Proteomes" id="UP000515369">
    <property type="component" value="Chromosome"/>
</dbReference>
<evidence type="ECO:0000313" key="1">
    <source>
        <dbReference type="EMBL" id="QMW03992.1"/>
    </source>
</evidence>
<name>A0A7G5GYQ0_9BACT</name>
<proteinExistence type="predicted"/>